<dbReference type="SUPFAM" id="SSF56059">
    <property type="entry name" value="Glutathione synthetase ATP-binding domain-like"/>
    <property type="match status" value="1"/>
</dbReference>
<dbReference type="OrthoDB" id="7869153at2"/>
<sequence length="443" mass="50224">MKVPEAGWLSIQHNRGQYFFIPLKGHQTSELKSPLPAIVGAKTPGQLIIRNWSSKQHLPVFTPARVKKTSDHRYQVGPFVAILAADGKQPFYGNQNNFADIIRTGRTMGVSVYVMTPAGFRHNQQNPHTVRGFLLDHRSRNLRWIPAELPMPNVVYNRIPTRTEEQKPEVQQVVKQLMNTPGIYFFNPGFFDKWSLYRLLSASPRLRQFLPETAMLENPAGLKQMLERYPSIYLKPANGKAGIKMMRVNKKPDGFELHYQSVSAKKRFSIASLPALWNHVQQLKKPGNYILQQGIPLAQYHGRPFDVRMLLQKDGQGNWGLSGAGIRVAGATAISTHVPMGGKIESLDQVFQAAFGDRKKEMREKIENIGLELASFIETKQAGPLGEMSIDLGIEPNGRMWFFEANSKPMKFDEPDIRIRSLRRIIQYSLYLSEFSQAVKGGR</sequence>
<dbReference type="AlphaFoldDB" id="A0A7W1X7S6"/>
<dbReference type="Pfam" id="PF14398">
    <property type="entry name" value="ATPgrasp_YheCD"/>
    <property type="match status" value="1"/>
</dbReference>
<organism evidence="1 2">
    <name type="scientific">Thermoactinomyces daqus</name>
    <dbReference type="NCBI Taxonomy" id="1329516"/>
    <lineage>
        <taxon>Bacteria</taxon>
        <taxon>Bacillati</taxon>
        <taxon>Bacillota</taxon>
        <taxon>Bacilli</taxon>
        <taxon>Bacillales</taxon>
        <taxon>Thermoactinomycetaceae</taxon>
        <taxon>Thermoactinomyces</taxon>
    </lineage>
</organism>
<dbReference type="Proteomes" id="UP000530514">
    <property type="component" value="Unassembled WGS sequence"/>
</dbReference>
<reference evidence="1 2" key="1">
    <citation type="submission" date="2020-07" db="EMBL/GenBank/DDBJ databases">
        <authorList>
            <person name="Feng H."/>
        </authorList>
    </citation>
    <scope>NUCLEOTIDE SEQUENCE [LARGE SCALE GENOMIC DNA]</scope>
    <source>
        <strain evidence="2">s-11</strain>
    </source>
</reference>
<accession>A0A7W1X7S6</accession>
<gene>
    <name evidence="1" type="ORF">H1164_01655</name>
</gene>
<evidence type="ECO:0000313" key="1">
    <source>
        <dbReference type="EMBL" id="MBA4541612.1"/>
    </source>
</evidence>
<dbReference type="RefSeq" id="WP_052154209.1">
    <property type="nucleotide sequence ID" value="NZ_JACEIP010000002.1"/>
</dbReference>
<dbReference type="EMBL" id="JACEIP010000002">
    <property type="protein sequence ID" value="MBA4541612.1"/>
    <property type="molecule type" value="Genomic_DNA"/>
</dbReference>
<evidence type="ECO:0000313" key="2">
    <source>
        <dbReference type="Proteomes" id="UP000530514"/>
    </source>
</evidence>
<name>A0A7W1X7S6_9BACL</name>
<proteinExistence type="predicted"/>
<dbReference type="InterPro" id="IPR026838">
    <property type="entry name" value="YheC/D"/>
</dbReference>
<protein>
    <submittedName>
        <fullName evidence="1">YheC/YheD family protein</fullName>
    </submittedName>
</protein>
<keyword evidence="2" id="KW-1185">Reference proteome</keyword>
<comment type="caution">
    <text evidence="1">The sequence shown here is derived from an EMBL/GenBank/DDBJ whole genome shotgun (WGS) entry which is preliminary data.</text>
</comment>